<dbReference type="Gene3D" id="2.160.10.10">
    <property type="entry name" value="Hexapeptide repeat proteins"/>
    <property type="match status" value="1"/>
</dbReference>
<dbReference type="GO" id="GO:0006535">
    <property type="term" value="P:cysteine biosynthetic process from serine"/>
    <property type="evidence" value="ECO:0007669"/>
    <property type="project" value="InterPro"/>
</dbReference>
<accession>A0A917H7I2</accession>
<evidence type="ECO:0000313" key="7">
    <source>
        <dbReference type="Proteomes" id="UP000647241"/>
    </source>
</evidence>
<reference evidence="6" key="2">
    <citation type="submission" date="2020-09" db="EMBL/GenBank/DDBJ databases">
        <authorList>
            <person name="Sun Q."/>
            <person name="Zhou Y."/>
        </authorList>
    </citation>
    <scope>NUCLEOTIDE SEQUENCE</scope>
    <source>
        <strain evidence="6">CGMCC 1.12997</strain>
    </source>
</reference>
<keyword evidence="3" id="KW-0677">Repeat</keyword>
<dbReference type="InterPro" id="IPR001451">
    <property type="entry name" value="Hexapep"/>
</dbReference>
<dbReference type="GO" id="GO:0009001">
    <property type="term" value="F:serine O-acetyltransferase activity"/>
    <property type="evidence" value="ECO:0007669"/>
    <property type="project" value="UniProtKB-EC"/>
</dbReference>
<dbReference type="SUPFAM" id="SSF51161">
    <property type="entry name" value="Trimeric LpxA-like enzymes"/>
    <property type="match status" value="1"/>
</dbReference>
<dbReference type="PANTHER" id="PTHR42811">
    <property type="entry name" value="SERINE ACETYLTRANSFERASE"/>
    <property type="match status" value="1"/>
</dbReference>
<comment type="caution">
    <text evidence="6">The sequence shown here is derived from an EMBL/GenBank/DDBJ whole genome shotgun (WGS) entry which is preliminary data.</text>
</comment>
<organism evidence="6 7">
    <name type="scientific">Edaphobacter dinghuensis</name>
    <dbReference type="NCBI Taxonomy" id="1560005"/>
    <lineage>
        <taxon>Bacteria</taxon>
        <taxon>Pseudomonadati</taxon>
        <taxon>Acidobacteriota</taxon>
        <taxon>Terriglobia</taxon>
        <taxon>Terriglobales</taxon>
        <taxon>Acidobacteriaceae</taxon>
        <taxon>Edaphobacter</taxon>
    </lineage>
</organism>
<keyword evidence="2 5" id="KW-0808">Transferase</keyword>
<evidence type="ECO:0000256" key="5">
    <source>
        <dbReference type="PIRNR" id="PIRNR000441"/>
    </source>
</evidence>
<dbReference type="Proteomes" id="UP000647241">
    <property type="component" value="Unassembled WGS sequence"/>
</dbReference>
<dbReference type="InterPro" id="IPR005881">
    <property type="entry name" value="Ser_O-AcTrfase"/>
</dbReference>
<sequence>MALKLWNVLCADMYRYRGKASARDLVAAYLHEPGFRFTYYLRKVKFYSPRKKSLGIFGYVYNRIMLHHYRMRYGFDISPATSIGHGLYIGHFGGVVISPYATLGSNVNIAQGVTIGSTSSGPRQGAPTIGDKVWIGANAVIVGKITIGSGALIGPGAYVYFDVPVNGVVLGNPGIIVGHSGSERYVNRVFGEDTQS</sequence>
<evidence type="ECO:0000256" key="1">
    <source>
        <dbReference type="ARBA" id="ARBA00007274"/>
    </source>
</evidence>
<evidence type="ECO:0000256" key="4">
    <source>
        <dbReference type="ARBA" id="ARBA00023315"/>
    </source>
</evidence>
<keyword evidence="7" id="KW-1185">Reference proteome</keyword>
<dbReference type="CDD" id="cd03354">
    <property type="entry name" value="LbH_SAT"/>
    <property type="match status" value="1"/>
</dbReference>
<dbReference type="InterPro" id="IPR045304">
    <property type="entry name" value="LbH_SAT"/>
</dbReference>
<evidence type="ECO:0000256" key="2">
    <source>
        <dbReference type="ARBA" id="ARBA00022679"/>
    </source>
</evidence>
<dbReference type="GO" id="GO:0005737">
    <property type="term" value="C:cytoplasm"/>
    <property type="evidence" value="ECO:0007669"/>
    <property type="project" value="InterPro"/>
</dbReference>
<dbReference type="InterPro" id="IPR018357">
    <property type="entry name" value="Hexapep_transf_CS"/>
</dbReference>
<dbReference type="RefSeq" id="WP_229739090.1">
    <property type="nucleotide sequence ID" value="NZ_BMGT01000001.1"/>
</dbReference>
<evidence type="ECO:0000313" key="6">
    <source>
        <dbReference type="EMBL" id="GGG69928.1"/>
    </source>
</evidence>
<gene>
    <name evidence="6" type="primary">cysE-2</name>
    <name evidence="6" type="ORF">GCM10011585_10040</name>
</gene>
<keyword evidence="4 5" id="KW-0012">Acyltransferase</keyword>
<dbReference type="PIRSF" id="PIRSF000441">
    <property type="entry name" value="CysE"/>
    <property type="match status" value="1"/>
</dbReference>
<comment type="catalytic activity">
    <reaction evidence="5">
        <text>L-serine + acetyl-CoA = O-acetyl-L-serine + CoA</text>
        <dbReference type="Rhea" id="RHEA:24560"/>
        <dbReference type="ChEBI" id="CHEBI:33384"/>
        <dbReference type="ChEBI" id="CHEBI:57287"/>
        <dbReference type="ChEBI" id="CHEBI:57288"/>
        <dbReference type="ChEBI" id="CHEBI:58340"/>
        <dbReference type="EC" id="2.3.1.30"/>
    </reaction>
</comment>
<dbReference type="InterPro" id="IPR011004">
    <property type="entry name" value="Trimer_LpxA-like_sf"/>
</dbReference>
<comment type="similarity">
    <text evidence="1 5">Belongs to the transferase hexapeptide repeat family.</text>
</comment>
<evidence type="ECO:0000256" key="3">
    <source>
        <dbReference type="ARBA" id="ARBA00022737"/>
    </source>
</evidence>
<dbReference type="PROSITE" id="PS00101">
    <property type="entry name" value="HEXAPEP_TRANSFERASES"/>
    <property type="match status" value="1"/>
</dbReference>
<dbReference type="AlphaFoldDB" id="A0A917H7I2"/>
<dbReference type="Pfam" id="PF00132">
    <property type="entry name" value="Hexapep"/>
    <property type="match status" value="1"/>
</dbReference>
<reference evidence="6" key="1">
    <citation type="journal article" date="2014" name="Int. J. Syst. Evol. Microbiol.">
        <title>Complete genome sequence of Corynebacterium casei LMG S-19264T (=DSM 44701T), isolated from a smear-ripened cheese.</title>
        <authorList>
            <consortium name="US DOE Joint Genome Institute (JGI-PGF)"/>
            <person name="Walter F."/>
            <person name="Albersmeier A."/>
            <person name="Kalinowski J."/>
            <person name="Ruckert C."/>
        </authorList>
    </citation>
    <scope>NUCLEOTIDE SEQUENCE</scope>
    <source>
        <strain evidence="6">CGMCC 1.12997</strain>
    </source>
</reference>
<name>A0A917H7I2_9BACT</name>
<dbReference type="EC" id="2.3.1.30" evidence="5"/>
<dbReference type="EMBL" id="BMGT01000001">
    <property type="protein sequence ID" value="GGG69928.1"/>
    <property type="molecule type" value="Genomic_DNA"/>
</dbReference>
<proteinExistence type="inferred from homology"/>
<protein>
    <recommendedName>
        <fullName evidence="5">Serine acetyltransferase</fullName>
        <ecNumber evidence="5">2.3.1.30</ecNumber>
    </recommendedName>
</protein>